<sequence>MSKYLRGKKRLQVIHNWLNGRDDPEYEVFPTASEGKYIVTKRTKAPADNDILDQIKQLGDESRKRYSSKACEIKSNRNKNEQEKMIKKEVKKQMSRQNKYHHAQSYDDEPHSHALNSSAGHQIRPNPKSRIFNDLM</sequence>
<comment type="caution">
    <text evidence="2">The sequence shown here is derived from an EMBL/GenBank/DDBJ whole genome shotgun (WGS) entry which is preliminary data.</text>
</comment>
<evidence type="ECO:0000313" key="2">
    <source>
        <dbReference type="EMBL" id="KAK8878018.1"/>
    </source>
</evidence>
<proteinExistence type="predicted"/>
<reference evidence="2 3" key="1">
    <citation type="submission" date="2024-04" db="EMBL/GenBank/DDBJ databases">
        <title>Tritrichomonas musculus Genome.</title>
        <authorList>
            <person name="Alves-Ferreira E."/>
            <person name="Grigg M."/>
            <person name="Lorenzi H."/>
            <person name="Galac M."/>
        </authorList>
    </citation>
    <scope>NUCLEOTIDE SEQUENCE [LARGE SCALE GENOMIC DNA]</scope>
    <source>
        <strain evidence="2 3">EAF2021</strain>
    </source>
</reference>
<accession>A0ABR2JKT2</accession>
<name>A0ABR2JKT2_9EUKA</name>
<evidence type="ECO:0000313" key="3">
    <source>
        <dbReference type="Proteomes" id="UP001470230"/>
    </source>
</evidence>
<evidence type="ECO:0000256" key="1">
    <source>
        <dbReference type="SAM" id="MobiDB-lite"/>
    </source>
</evidence>
<feature type="compositionally biased region" description="Basic residues" evidence="1">
    <location>
        <begin position="93"/>
        <end position="102"/>
    </location>
</feature>
<dbReference type="Proteomes" id="UP001470230">
    <property type="component" value="Unassembled WGS sequence"/>
</dbReference>
<feature type="region of interest" description="Disordered" evidence="1">
    <location>
        <begin position="89"/>
        <end position="136"/>
    </location>
</feature>
<gene>
    <name evidence="2" type="ORF">M9Y10_004781</name>
</gene>
<keyword evidence="3" id="KW-1185">Reference proteome</keyword>
<organism evidence="2 3">
    <name type="scientific">Tritrichomonas musculus</name>
    <dbReference type="NCBI Taxonomy" id="1915356"/>
    <lineage>
        <taxon>Eukaryota</taxon>
        <taxon>Metamonada</taxon>
        <taxon>Parabasalia</taxon>
        <taxon>Tritrichomonadida</taxon>
        <taxon>Tritrichomonadidae</taxon>
        <taxon>Tritrichomonas</taxon>
    </lineage>
</organism>
<protein>
    <submittedName>
        <fullName evidence="2">Uncharacterized protein</fullName>
    </submittedName>
</protein>
<dbReference type="EMBL" id="JAPFFF010000011">
    <property type="protein sequence ID" value="KAK8878018.1"/>
    <property type="molecule type" value="Genomic_DNA"/>
</dbReference>